<evidence type="ECO:0000256" key="3">
    <source>
        <dbReference type="ARBA" id="ARBA00022448"/>
    </source>
</evidence>
<feature type="transmembrane region" description="Helical" evidence="8">
    <location>
        <begin position="165"/>
        <end position="184"/>
    </location>
</feature>
<feature type="transmembrane region" description="Helical" evidence="8">
    <location>
        <begin position="82"/>
        <end position="104"/>
    </location>
</feature>
<name>A0AA96ZT69_9EURY</name>
<dbReference type="AlphaFoldDB" id="A0AA96ZT69"/>
<keyword evidence="5 8" id="KW-0812">Transmembrane</keyword>
<evidence type="ECO:0000256" key="1">
    <source>
        <dbReference type="ARBA" id="ARBA00004651"/>
    </source>
</evidence>
<reference evidence="9 10" key="1">
    <citation type="submission" date="2023-07" db="EMBL/GenBank/DDBJ databases">
        <title>Closed genoem sequence of Methanomicrococcus sp. Hf6.</title>
        <authorList>
            <person name="Poehlein A."/>
            <person name="Protasov E."/>
            <person name="Platt K."/>
            <person name="Reeh H."/>
            <person name="Daniel R."/>
            <person name="Brune A."/>
        </authorList>
    </citation>
    <scope>NUCLEOTIDE SEQUENCE [LARGE SCALE GENOMIC DNA]</scope>
    <source>
        <strain evidence="9 10">Hf6</strain>
    </source>
</reference>
<dbReference type="PANTHER" id="PTHR21716">
    <property type="entry name" value="TRANSMEMBRANE PROTEIN"/>
    <property type="match status" value="1"/>
</dbReference>
<dbReference type="GeneID" id="85196131"/>
<evidence type="ECO:0000313" key="10">
    <source>
        <dbReference type="Proteomes" id="UP001302978"/>
    </source>
</evidence>
<feature type="transmembrane region" description="Helical" evidence="8">
    <location>
        <begin position="319"/>
        <end position="348"/>
    </location>
</feature>
<evidence type="ECO:0000256" key="8">
    <source>
        <dbReference type="SAM" id="Phobius"/>
    </source>
</evidence>
<evidence type="ECO:0000256" key="7">
    <source>
        <dbReference type="ARBA" id="ARBA00023136"/>
    </source>
</evidence>
<feature type="transmembrane region" description="Helical" evidence="8">
    <location>
        <begin position="286"/>
        <end position="307"/>
    </location>
</feature>
<feature type="transmembrane region" description="Helical" evidence="8">
    <location>
        <begin position="49"/>
        <end position="70"/>
    </location>
</feature>
<feature type="transmembrane region" description="Helical" evidence="8">
    <location>
        <begin position="229"/>
        <end position="256"/>
    </location>
</feature>
<gene>
    <name evidence="9" type="primary">yhhT</name>
    <name evidence="9" type="ORF">MmiHf6_15300</name>
</gene>
<dbReference type="GO" id="GO:0005886">
    <property type="term" value="C:plasma membrane"/>
    <property type="evidence" value="ECO:0007669"/>
    <property type="project" value="UniProtKB-SubCell"/>
</dbReference>
<keyword evidence="4" id="KW-1003">Cell membrane</keyword>
<dbReference type="KEGG" id="mehf:MmiHf6_15300"/>
<dbReference type="PANTHER" id="PTHR21716:SF53">
    <property type="entry name" value="PERMEASE PERM-RELATED"/>
    <property type="match status" value="1"/>
</dbReference>
<feature type="transmembrane region" description="Helical" evidence="8">
    <location>
        <begin position="262"/>
        <end position="279"/>
    </location>
</feature>
<proteinExistence type="inferred from homology"/>
<organism evidence="9 10">
    <name type="scientific">Methanimicrococcus hongohii</name>
    <dbReference type="NCBI Taxonomy" id="3028295"/>
    <lineage>
        <taxon>Archaea</taxon>
        <taxon>Methanobacteriati</taxon>
        <taxon>Methanobacteriota</taxon>
        <taxon>Stenosarchaea group</taxon>
        <taxon>Methanomicrobia</taxon>
        <taxon>Methanosarcinales</taxon>
        <taxon>Methanosarcinaceae</taxon>
        <taxon>Methanimicrococcus</taxon>
    </lineage>
</organism>
<keyword evidence="7 8" id="KW-0472">Membrane</keyword>
<dbReference type="Pfam" id="PF01594">
    <property type="entry name" value="AI-2E_transport"/>
    <property type="match status" value="1"/>
</dbReference>
<keyword evidence="10" id="KW-1185">Reference proteome</keyword>
<evidence type="ECO:0000256" key="4">
    <source>
        <dbReference type="ARBA" id="ARBA00022475"/>
    </source>
</evidence>
<evidence type="ECO:0000256" key="2">
    <source>
        <dbReference type="ARBA" id="ARBA00009773"/>
    </source>
</evidence>
<evidence type="ECO:0000256" key="6">
    <source>
        <dbReference type="ARBA" id="ARBA00022989"/>
    </source>
</evidence>
<dbReference type="InterPro" id="IPR002549">
    <property type="entry name" value="AI-2E-like"/>
</dbReference>
<keyword evidence="3" id="KW-0813">Transport</keyword>
<dbReference type="EMBL" id="CP131059">
    <property type="protein sequence ID" value="WNY24200.1"/>
    <property type="molecule type" value="Genomic_DNA"/>
</dbReference>
<feature type="transmembrane region" description="Helical" evidence="8">
    <location>
        <begin position="24"/>
        <end position="43"/>
    </location>
</feature>
<protein>
    <submittedName>
        <fullName evidence="9">Transport protein YhhT</fullName>
    </submittedName>
</protein>
<evidence type="ECO:0000256" key="5">
    <source>
        <dbReference type="ARBA" id="ARBA00022692"/>
    </source>
</evidence>
<dbReference type="RefSeq" id="WP_316557374.1">
    <property type="nucleotide sequence ID" value="NZ_CP131059.1"/>
</dbReference>
<dbReference type="Proteomes" id="UP001302978">
    <property type="component" value="Chromosome"/>
</dbReference>
<comment type="similarity">
    <text evidence="2">Belongs to the autoinducer-2 exporter (AI-2E) (TC 2.A.86) family.</text>
</comment>
<accession>A0AA96ZT69</accession>
<evidence type="ECO:0000313" key="9">
    <source>
        <dbReference type="EMBL" id="WNY24200.1"/>
    </source>
</evidence>
<keyword evidence="6 8" id="KW-1133">Transmembrane helix</keyword>
<comment type="subcellular location">
    <subcellularLocation>
        <location evidence="1">Cell membrane</location>
        <topology evidence="1">Multi-pass membrane protein</topology>
    </subcellularLocation>
</comment>
<sequence>MGKAKITSTNLYQIPLPLTTNKRVWMAMALIFAAFCAIVMILFYFSEIFIVVLFGLCFIALLNKAINIFNKYTVKCTRRQKQVLAIAVIVLTVSICGYFCVTQVRNLSELFSDLTAIQTMIIQGTQLLMDMLSILPLSVTDWIENAIDGVVTSIFSYMRVFLSQASFYILAIVLLYPIMFSMYFKDKSKIKHVIEEAVPKRFENEFTYTANAILTQSNNFFVAKIIESVGIAVICCIGFYLIGLPGWLFLGILAGLLNNVPYIGPIIATIPPIVIGFVIGWKVAILAAAVCLIAQIVDNLYLVPFMISSKVSVNPFTTVVLILIFSQLYGALGMILSIPIYIICKIILVESYKLLIRIFPEPRTD</sequence>